<name>A0A080Z6D5_PHYNI</name>
<organism evidence="1 2">
    <name type="scientific">Phytophthora nicotianae P1976</name>
    <dbReference type="NCBI Taxonomy" id="1317066"/>
    <lineage>
        <taxon>Eukaryota</taxon>
        <taxon>Sar</taxon>
        <taxon>Stramenopiles</taxon>
        <taxon>Oomycota</taxon>
        <taxon>Peronosporomycetes</taxon>
        <taxon>Peronosporales</taxon>
        <taxon>Peronosporaceae</taxon>
        <taxon>Phytophthora</taxon>
    </lineage>
</organism>
<accession>A0A080Z6D5</accession>
<reference evidence="1 2" key="1">
    <citation type="submission" date="2013-11" db="EMBL/GenBank/DDBJ databases">
        <title>The Genome Sequence of Phytophthora parasitica P1976.</title>
        <authorList>
            <consortium name="The Broad Institute Genomics Platform"/>
            <person name="Russ C."/>
            <person name="Tyler B."/>
            <person name="Panabieres F."/>
            <person name="Shan W."/>
            <person name="Tripathy S."/>
            <person name="Grunwald N."/>
            <person name="Machado M."/>
            <person name="Johnson C.S."/>
            <person name="Walker B."/>
            <person name="Young S."/>
            <person name="Zeng Q."/>
            <person name="Gargeya S."/>
            <person name="Fitzgerald M."/>
            <person name="Haas B."/>
            <person name="Abouelleil A."/>
            <person name="Allen A.W."/>
            <person name="Alvarado L."/>
            <person name="Arachchi H.M."/>
            <person name="Berlin A.M."/>
            <person name="Chapman S.B."/>
            <person name="Gainer-Dewar J."/>
            <person name="Goldberg J."/>
            <person name="Griggs A."/>
            <person name="Gujja S."/>
            <person name="Hansen M."/>
            <person name="Howarth C."/>
            <person name="Imamovic A."/>
            <person name="Ireland A."/>
            <person name="Larimer J."/>
            <person name="McCowan C."/>
            <person name="Murphy C."/>
            <person name="Pearson M."/>
            <person name="Poon T.W."/>
            <person name="Priest M."/>
            <person name="Roberts A."/>
            <person name="Saif S."/>
            <person name="Shea T."/>
            <person name="Sisk P."/>
            <person name="Sykes S."/>
            <person name="Wortman J."/>
            <person name="Nusbaum C."/>
            <person name="Birren B."/>
        </authorList>
    </citation>
    <scope>NUCLEOTIDE SEQUENCE [LARGE SCALE GENOMIC DNA]</scope>
    <source>
        <strain evidence="1 2">P1976</strain>
    </source>
</reference>
<gene>
    <name evidence="1" type="ORF">F444_19878</name>
</gene>
<sequence>MTRFCEDEERCSNKKKTAPLAITGGHAEVVAYMLQYSWNAAFYFMEAVGTSNLQSSRRLLSYIHCTSVRRIFLLRWLETYSRTRLHKCVIRILYQEVDSKRFC</sequence>
<dbReference type="EMBL" id="ANJA01003640">
    <property type="protein sequence ID" value="ETO62196.1"/>
    <property type="molecule type" value="Genomic_DNA"/>
</dbReference>
<dbReference type="AlphaFoldDB" id="A0A080Z6D5"/>
<evidence type="ECO:0000313" key="1">
    <source>
        <dbReference type="EMBL" id="ETO62196.1"/>
    </source>
</evidence>
<comment type="caution">
    <text evidence="1">The sequence shown here is derived from an EMBL/GenBank/DDBJ whole genome shotgun (WGS) entry which is preliminary data.</text>
</comment>
<dbReference type="Proteomes" id="UP000028582">
    <property type="component" value="Unassembled WGS sequence"/>
</dbReference>
<protein>
    <submittedName>
        <fullName evidence="1">Uncharacterized protein</fullName>
    </submittedName>
</protein>
<evidence type="ECO:0000313" key="2">
    <source>
        <dbReference type="Proteomes" id="UP000028582"/>
    </source>
</evidence>
<proteinExistence type="predicted"/>